<evidence type="ECO:0000256" key="1">
    <source>
        <dbReference type="SAM" id="Phobius"/>
    </source>
</evidence>
<evidence type="ECO:0000313" key="3">
    <source>
        <dbReference type="EnsemblMetazoa" id="XP_011669116"/>
    </source>
</evidence>
<keyword evidence="1" id="KW-0812">Transmembrane</keyword>
<feature type="transmembrane region" description="Helical" evidence="1">
    <location>
        <begin position="12"/>
        <end position="29"/>
    </location>
</feature>
<dbReference type="InterPro" id="IPR000863">
    <property type="entry name" value="Sulfotransferase_dom"/>
</dbReference>
<dbReference type="AlphaFoldDB" id="A0A7M7HJ00"/>
<dbReference type="RefSeq" id="XP_011669116.2">
    <property type="nucleotide sequence ID" value="XM_011670814.2"/>
</dbReference>
<dbReference type="OrthoDB" id="6138663at2759"/>
<evidence type="ECO:0000313" key="4">
    <source>
        <dbReference type="Proteomes" id="UP000007110"/>
    </source>
</evidence>
<dbReference type="InParanoid" id="A0A7M7HJ00"/>
<dbReference type="InterPro" id="IPR051135">
    <property type="entry name" value="Gal/GlcNAc/GalNAc_ST"/>
</dbReference>
<keyword evidence="1" id="KW-1133">Transmembrane helix</keyword>
<dbReference type="PANTHER" id="PTHR10704">
    <property type="entry name" value="CARBOHYDRATE SULFOTRANSFERASE"/>
    <property type="match status" value="1"/>
</dbReference>
<reference evidence="3" key="2">
    <citation type="submission" date="2021-01" db="UniProtKB">
        <authorList>
            <consortium name="EnsemblMetazoa"/>
        </authorList>
    </citation>
    <scope>IDENTIFICATION</scope>
</reference>
<dbReference type="FunFam" id="3.40.50.300:FF:002285">
    <property type="entry name" value="Uncharacterized protein"/>
    <property type="match status" value="1"/>
</dbReference>
<feature type="domain" description="Sulfotransferase" evidence="2">
    <location>
        <begin position="306"/>
        <end position="474"/>
    </location>
</feature>
<dbReference type="OMA" id="LCKLEWI"/>
<organism evidence="3 4">
    <name type="scientific">Strongylocentrotus purpuratus</name>
    <name type="common">Purple sea urchin</name>
    <dbReference type="NCBI Taxonomy" id="7668"/>
    <lineage>
        <taxon>Eukaryota</taxon>
        <taxon>Metazoa</taxon>
        <taxon>Echinodermata</taxon>
        <taxon>Eleutherozoa</taxon>
        <taxon>Echinozoa</taxon>
        <taxon>Echinoidea</taxon>
        <taxon>Euechinoidea</taxon>
        <taxon>Echinacea</taxon>
        <taxon>Camarodonta</taxon>
        <taxon>Echinidea</taxon>
        <taxon>Strongylocentrotidae</taxon>
        <taxon>Strongylocentrotus</taxon>
    </lineage>
</organism>
<sequence>MEWKVTSRTLYWLSSMAVLVVIVSTYVFMDLATKHRMYVKVGHKPFYLEQCLPNLSCASGQTFTKRDELRNISSSNGPGDAEVDFELSSLTEDGRAHDTFDIGERLLPTVDDGNAAEEVDTVSALDMKNGFSEDVRSLDQNIGYGYDPQVYVDLYKNMTINDVSKKTTDSPPVIIIMAQWRFGSSVFGELFNQNSDLFYLFEPLYTTTKLRKQKGIGLFTPESQQMSRNILRKLSRCQFDPDFVKILDGWNGKTKNKALCKASGKCRIISPSWMSGLCRKYKGRVASKLIRVDLELLRPLVVDDNINLKIIHLVRDPRGSALSRIKYKLSLSGKISPIVRSQFPKHGRLKPFNLFSVTPETGQTVRGMCKWIRKNAVVSPDLLPTWLQSRYYLVRYEDFADTPLKVTQDLYRFVGIPFKKEVQDWVIKNTRETVRKNDLFSTHRNSQVAATHWIKDLTEMEVGQIEEECKDVLELMGYEPYSQLIHQEKSTR</sequence>
<dbReference type="EnsemblMetazoa" id="XM_011670814">
    <property type="protein sequence ID" value="XP_011669116"/>
    <property type="gene ID" value="LOC105440528"/>
</dbReference>
<evidence type="ECO:0000259" key="2">
    <source>
        <dbReference type="Pfam" id="PF00685"/>
    </source>
</evidence>
<keyword evidence="1" id="KW-0472">Membrane</keyword>
<dbReference type="KEGG" id="spu:105440528"/>
<dbReference type="GO" id="GO:0006044">
    <property type="term" value="P:N-acetylglucosamine metabolic process"/>
    <property type="evidence" value="ECO:0000318"/>
    <property type="project" value="GO_Central"/>
</dbReference>
<dbReference type="InterPro" id="IPR027417">
    <property type="entry name" value="P-loop_NTPase"/>
</dbReference>
<dbReference type="GO" id="GO:0001517">
    <property type="term" value="F:N-acetylglucosamine 6-O-sulfotransferase activity"/>
    <property type="evidence" value="ECO:0000318"/>
    <property type="project" value="GO_Central"/>
</dbReference>
<reference evidence="4" key="1">
    <citation type="submission" date="2015-02" db="EMBL/GenBank/DDBJ databases">
        <title>Genome sequencing for Strongylocentrotus purpuratus.</title>
        <authorList>
            <person name="Murali S."/>
            <person name="Liu Y."/>
            <person name="Vee V."/>
            <person name="English A."/>
            <person name="Wang M."/>
            <person name="Skinner E."/>
            <person name="Han Y."/>
            <person name="Muzny D.M."/>
            <person name="Worley K.C."/>
            <person name="Gibbs R.A."/>
        </authorList>
    </citation>
    <scope>NUCLEOTIDE SEQUENCE</scope>
</reference>
<dbReference type="Proteomes" id="UP000007110">
    <property type="component" value="Unassembled WGS sequence"/>
</dbReference>
<dbReference type="PANTHER" id="PTHR10704:SF44">
    <property type="entry name" value="LD35051P-RELATED"/>
    <property type="match status" value="1"/>
</dbReference>
<dbReference type="Gene3D" id="3.40.50.300">
    <property type="entry name" value="P-loop containing nucleotide triphosphate hydrolases"/>
    <property type="match status" value="1"/>
</dbReference>
<name>A0A7M7HJ00_STRPU</name>
<dbReference type="GO" id="GO:0006790">
    <property type="term" value="P:sulfur compound metabolic process"/>
    <property type="evidence" value="ECO:0000318"/>
    <property type="project" value="GO_Central"/>
</dbReference>
<dbReference type="SUPFAM" id="SSF52540">
    <property type="entry name" value="P-loop containing nucleoside triphosphate hydrolases"/>
    <property type="match status" value="1"/>
</dbReference>
<keyword evidence="4" id="KW-1185">Reference proteome</keyword>
<dbReference type="Pfam" id="PF00685">
    <property type="entry name" value="Sulfotransfer_1"/>
    <property type="match status" value="1"/>
</dbReference>
<proteinExistence type="predicted"/>
<dbReference type="GeneID" id="105440528"/>
<accession>A0A7M7HJ00</accession>
<protein>
    <recommendedName>
        <fullName evidence="2">Sulfotransferase domain-containing protein</fullName>
    </recommendedName>
</protein>